<dbReference type="EMBL" id="NIHT01000010">
    <property type="protein sequence ID" value="PLT75631.1"/>
    <property type="molecule type" value="Genomic_DNA"/>
</dbReference>
<dbReference type="GO" id="GO:0005198">
    <property type="term" value="F:structural molecule activity"/>
    <property type="evidence" value="ECO:0007669"/>
    <property type="project" value="InterPro"/>
</dbReference>
<reference evidence="1 2" key="1">
    <citation type="journal article" date="2017" name="Genome Med.">
        <title>A novel Ruminococcus gnavus clade enriched in inflammatory bowel disease patients.</title>
        <authorList>
            <person name="Hall A.B."/>
            <person name="Yassour M."/>
            <person name="Sauk J."/>
            <person name="Garner A."/>
            <person name="Jiang X."/>
            <person name="Arthur T."/>
            <person name="Lagoudas G.K."/>
            <person name="Vatanen T."/>
            <person name="Fornelos N."/>
            <person name="Wilson R."/>
            <person name="Bertha M."/>
            <person name="Cohen M."/>
            <person name="Garber J."/>
            <person name="Khalili H."/>
            <person name="Gevers D."/>
            <person name="Ananthakrishnan A.N."/>
            <person name="Kugathasan S."/>
            <person name="Lander E.S."/>
            <person name="Blainey P."/>
            <person name="Vlamakis H."/>
            <person name="Xavier R.J."/>
            <person name="Huttenhower C."/>
        </authorList>
    </citation>
    <scope>NUCLEOTIDE SEQUENCE [LARGE SCALE GENOMIC DNA]</scope>
    <source>
        <strain evidence="1 2">RJX1125</strain>
    </source>
</reference>
<dbReference type="Proteomes" id="UP000235093">
    <property type="component" value="Unassembled WGS sequence"/>
</dbReference>
<accession>A0A2N5PKG3</accession>
<name>A0A2N5PKG3_MEDGN</name>
<organism evidence="1 2">
    <name type="scientific">Mediterraneibacter gnavus</name>
    <name type="common">Ruminococcus gnavus</name>
    <dbReference type="NCBI Taxonomy" id="33038"/>
    <lineage>
        <taxon>Bacteria</taxon>
        <taxon>Bacillati</taxon>
        <taxon>Bacillota</taxon>
        <taxon>Clostridia</taxon>
        <taxon>Lachnospirales</taxon>
        <taxon>Lachnospiraceae</taxon>
        <taxon>Mediterraneibacter</taxon>
    </lineage>
</organism>
<dbReference type="InterPro" id="IPR009319">
    <property type="entry name" value="Phage_A118_VSP1"/>
</dbReference>
<evidence type="ECO:0000313" key="1">
    <source>
        <dbReference type="EMBL" id="PLT75631.1"/>
    </source>
</evidence>
<comment type="caution">
    <text evidence="1">The sequence shown here is derived from an EMBL/GenBank/DDBJ whole genome shotgun (WGS) entry which is preliminary data.</text>
</comment>
<dbReference type="RefSeq" id="WP_101883962.1">
    <property type="nucleotide sequence ID" value="NZ_NIHT01000010.1"/>
</dbReference>
<evidence type="ECO:0000313" key="2">
    <source>
        <dbReference type="Proteomes" id="UP000235093"/>
    </source>
</evidence>
<dbReference type="Pfam" id="PF06152">
    <property type="entry name" value="Phage_min_cap2"/>
    <property type="match status" value="1"/>
</dbReference>
<gene>
    <name evidence="1" type="ORF">CDL23_08045</name>
</gene>
<dbReference type="AlphaFoldDB" id="A0A2N5PKG3"/>
<sequence>MDKPDVEKMSLRMESIWMDAENRIIQDIVRRIRKTGKITSTADYQINRLVEMGKSTEEVEKILQDALKATYPEMFKLYDEIAEWQYVRDRDLYEQINREFIPAEENEQLKQVSQAVRKQTQDKLQNLARSYGFSVLMGNRRVFMPFSEYYQRYVDMAITDVISGAFDYNTVIRRVVTQMTNSGLRTVDYATGHSNRVHVAVRRSVLTGVSQITGEVNRINAEKLGTNYYEVDWHPGARPEHRKWQGKVYSKEELASVCGLGTATGLQGANCYHDYYPFVKGASERQWTDEWLKKQNAIENKTKRWQGKELDAYGITQQQRRMETAMRAQRSKIMALKTARADPDNILTMRVKYKAQLYEYTKFCRKMGVEQQRERIYMDMLGRVA</sequence>
<protein>
    <submittedName>
        <fullName evidence="1">Minor capsid protein</fullName>
    </submittedName>
</protein>
<proteinExistence type="predicted"/>